<reference evidence="6 7" key="2">
    <citation type="journal article" date="2013" name="Genome Announc.">
        <title>Draft Genome Sequences of Porphyromonas crevioricanis JCM 15906T and Porphyromonas cansulci JCM 13913T Isolated from a Canine Oral Cavity.</title>
        <authorList>
            <person name="Sakamoto M."/>
            <person name="Tanaka N."/>
            <person name="Shiwa Y."/>
            <person name="Yoshikawa H."/>
            <person name="Ohkuma M."/>
        </authorList>
    </citation>
    <scope>NUCLEOTIDE SEQUENCE [LARGE SCALE GENOMIC DNA]</scope>
    <source>
        <strain evidence="6 7">JCM 15906</strain>
    </source>
</reference>
<comment type="similarity">
    <text evidence="1">Belongs to the peptidase C25 family.</text>
</comment>
<gene>
    <name evidence="6" type="ORF">PORCRE_1792</name>
</gene>
<accession>T1DT81</accession>
<dbReference type="MEROPS" id="S01.281"/>
<name>T1DT81_9PORP</name>
<dbReference type="SUPFAM" id="SSF50494">
    <property type="entry name" value="Trypsin-like serine proteases"/>
    <property type="match status" value="1"/>
</dbReference>
<organism evidence="6 7">
    <name type="scientific">Porphyromonas crevioricanis JCM 15906</name>
    <dbReference type="NCBI Taxonomy" id="1305617"/>
    <lineage>
        <taxon>Bacteria</taxon>
        <taxon>Pseudomonadati</taxon>
        <taxon>Bacteroidota</taxon>
        <taxon>Bacteroidia</taxon>
        <taxon>Bacteroidales</taxon>
        <taxon>Porphyromonadaceae</taxon>
        <taxon>Porphyromonas</taxon>
    </lineage>
</organism>
<dbReference type="GO" id="GO:0004252">
    <property type="term" value="F:serine-type endopeptidase activity"/>
    <property type="evidence" value="ECO:0007669"/>
    <property type="project" value="InterPro"/>
</dbReference>
<reference evidence="7" key="1">
    <citation type="journal article" date="2013" name="Genome">
        <title>Draft Genome Sequences of Porphyromonas crevioricanis JCM 15906T and Porphyromonas cansulci JCM 13913T Isolated from a Canine Oral Cavity.</title>
        <authorList>
            <person name="Sakamoto M."/>
            <person name="Tanaka N."/>
            <person name="Shiwa Y."/>
            <person name="Yoshikawa H."/>
            <person name="Ohkuma M."/>
        </authorList>
    </citation>
    <scope>NUCLEOTIDE SEQUENCE [LARGE SCALE GENOMIC DNA]</scope>
    <source>
        <strain evidence="7">JCM 15906</strain>
    </source>
</reference>
<dbReference type="InterPro" id="IPR043504">
    <property type="entry name" value="Peptidase_S1_PA_chymotrypsin"/>
</dbReference>
<keyword evidence="4" id="KW-0843">Virulence</keyword>
<keyword evidence="5" id="KW-0732">Signal</keyword>
<evidence type="ECO:0000256" key="5">
    <source>
        <dbReference type="SAM" id="SignalP"/>
    </source>
</evidence>
<dbReference type="Gene3D" id="2.40.10.10">
    <property type="entry name" value="Trypsin-like serine proteases"/>
    <property type="match status" value="2"/>
</dbReference>
<dbReference type="NCBIfam" id="TIGR04183">
    <property type="entry name" value="Por_Secre_tail"/>
    <property type="match status" value="1"/>
</dbReference>
<dbReference type="EMBL" id="BAOU01000054">
    <property type="protein sequence ID" value="GAD06070.1"/>
    <property type="molecule type" value="Genomic_DNA"/>
</dbReference>
<dbReference type="GO" id="GO:0008234">
    <property type="term" value="F:cysteine-type peptidase activity"/>
    <property type="evidence" value="ECO:0007669"/>
    <property type="project" value="UniProtKB-KW"/>
</dbReference>
<feature type="chain" id="PRO_5004575063" evidence="5">
    <location>
        <begin position="21"/>
        <end position="967"/>
    </location>
</feature>
<dbReference type="PANTHER" id="PTHR36234">
    <property type="entry name" value="LYSYL ENDOPEPTIDASE"/>
    <property type="match status" value="1"/>
</dbReference>
<evidence type="ECO:0000256" key="1">
    <source>
        <dbReference type="ARBA" id="ARBA00006067"/>
    </source>
</evidence>
<evidence type="ECO:0000256" key="4">
    <source>
        <dbReference type="ARBA" id="ARBA00023026"/>
    </source>
</evidence>
<keyword evidence="6" id="KW-0378">Hydrolase</keyword>
<evidence type="ECO:0000256" key="2">
    <source>
        <dbReference type="ARBA" id="ARBA00022670"/>
    </source>
</evidence>
<evidence type="ECO:0000256" key="3">
    <source>
        <dbReference type="ARBA" id="ARBA00022807"/>
    </source>
</evidence>
<protein>
    <submittedName>
        <fullName evidence="6">Lysyl endopeptidase</fullName>
        <ecNumber evidence="6">3.4.21.50</ecNumber>
    </submittedName>
</protein>
<dbReference type="InterPro" id="IPR013783">
    <property type="entry name" value="Ig-like_fold"/>
</dbReference>
<sequence>MQIKMKNLTGKLLLSSMLTATISLGSISDLSAQVSFAGQPKSFSTPERMSMRSTSEVTPLITLKQTKNIDDLMAQSNWDSELSTRPYYIGERIATSLDMAKDGEQIRLQDGTIIYRLTIQSDGAKALYPTYSQFFIPRGGRLFVYNESRSVVNGAYTYDTNPEGGRFASEPVPGDKIVLEYESNVAGEAPQITVDGLVYIFRDQIAKWLDVDPGENASDYPSCMINANCPEGEAYYDQKAGITQIYITYDDGSTTSCSGTLLNNTKQDFTPYIITAAHCVGSGEVFPLKQTSLDQWIFSFHYMKPGCSNSATARYYAKSMVGCTKVAYLPTNSYSDGLLLKLKQEIPADYRVFYNGWDRRGGVPPHGVGLHHPMGDAMKISIFEEAPTLSYWKEPFSGIYGASKAHFKLSFTTGTEGGSSGSSLFNPEKLVIGTLTGGGEACQFRKADDFYGRMNAHWDWFKDKGEDRQMGTFLDPVGNGTAETLQGIYRNDMRYFYPVYMLNAAAASSEQNKIILKWNAPSGADLSGANIEYQVMRNNTQLPASVKHETGKTYLEYIDQVSPEDVINGTVSYRVRAIYTDKNGTVETAWSPKTSALIGELTKTIDPQVEKTTEGYRVSWKRPAHYAEWSKIGYTENPEYLPVPVEHYKQDPQVPDQLKHLVYRETWHIGSSLNDVQNESEALYVVQYNVMPTKAGSKLYTYIREGSRKKSQPVVVEFSVPENWKAGEWVSVKLPKPLKIKPYSIVFVGFQTDNTEQPNAICYLNGSADEFAVAESSYFFNPSTHNYDRGFYTLEHSKVKTFGNNYLGIRLVLSDSEIPLEAPVKDVKWGTNGCFSFPKIKQYVIKRDGEEIVRTSACVYTDKTNTNPDAKYTVEVVYTDPINTVDVEGLNPDAVQVFPTSVEDYVNVQNASKAQRIQLYSMDGHIVKAWDKISDAEHLDLSELPAGSYIFRIDMPGNPLAVRIIKR</sequence>
<dbReference type="InterPro" id="IPR018114">
    <property type="entry name" value="TRYPSIN_HIS"/>
</dbReference>
<comment type="caution">
    <text evidence="6">The sequence shown here is derived from an EMBL/GenBank/DDBJ whole genome shotgun (WGS) entry which is preliminary data.</text>
</comment>
<dbReference type="InterPro" id="IPR026444">
    <property type="entry name" value="Secre_tail"/>
</dbReference>
<dbReference type="PROSITE" id="PS00134">
    <property type="entry name" value="TRYPSIN_HIS"/>
    <property type="match status" value="1"/>
</dbReference>
<evidence type="ECO:0000313" key="7">
    <source>
        <dbReference type="Proteomes" id="UP000018031"/>
    </source>
</evidence>
<dbReference type="Proteomes" id="UP000018031">
    <property type="component" value="Unassembled WGS sequence"/>
</dbReference>
<dbReference type="AlphaFoldDB" id="T1DT81"/>
<dbReference type="GO" id="GO:0006508">
    <property type="term" value="P:proteolysis"/>
    <property type="evidence" value="ECO:0007669"/>
    <property type="project" value="UniProtKB-KW"/>
</dbReference>
<proteinExistence type="inferred from homology"/>
<keyword evidence="2" id="KW-0645">Protease</keyword>
<feature type="signal peptide" evidence="5">
    <location>
        <begin position="1"/>
        <end position="20"/>
    </location>
</feature>
<evidence type="ECO:0000313" key="6">
    <source>
        <dbReference type="EMBL" id="GAD06070.1"/>
    </source>
</evidence>
<dbReference type="InterPro" id="IPR009003">
    <property type="entry name" value="Peptidase_S1_PA"/>
</dbReference>
<dbReference type="EC" id="3.4.21.50" evidence="6"/>
<keyword evidence="3" id="KW-0788">Thiol protease</keyword>
<dbReference type="Gene3D" id="2.60.40.10">
    <property type="entry name" value="Immunoglobulins"/>
    <property type="match status" value="1"/>
</dbReference>
<dbReference type="PANTHER" id="PTHR36234:SF5">
    <property type="entry name" value="LYSYL ENDOPEPTIDASE"/>
    <property type="match status" value="1"/>
</dbReference>